<dbReference type="SUPFAM" id="SSF52096">
    <property type="entry name" value="ClpP/crotonase"/>
    <property type="match status" value="1"/>
</dbReference>
<evidence type="ECO:0000256" key="3">
    <source>
        <dbReference type="ARBA" id="ARBA00022801"/>
    </source>
</evidence>
<proteinExistence type="inferred from homology"/>
<comment type="similarity">
    <text evidence="1">Belongs to the peptidase S49 family.</text>
</comment>
<dbReference type="EMBL" id="BRYA01000131">
    <property type="protein sequence ID" value="GMI40541.1"/>
    <property type="molecule type" value="Genomic_DNA"/>
</dbReference>
<gene>
    <name evidence="5" type="ORF">TrCOL_g9714</name>
</gene>
<evidence type="ECO:0000313" key="5">
    <source>
        <dbReference type="EMBL" id="GMI40541.1"/>
    </source>
</evidence>
<sequence length="94" mass="9922">MIATPQVAVVRVGGGIMRGRKSGSSMTLKSSDIIEFLKKAEKDKMVKGVVLRIDSPGGDAIASDSIRAAIKDFKKPIVASMASVAASEVLQTFR</sequence>
<accession>A0A9W7GBT4</accession>
<dbReference type="GO" id="GO:0006508">
    <property type="term" value="P:proteolysis"/>
    <property type="evidence" value="ECO:0007669"/>
    <property type="project" value="UniProtKB-KW"/>
</dbReference>
<evidence type="ECO:0000256" key="4">
    <source>
        <dbReference type="ARBA" id="ARBA00022825"/>
    </source>
</evidence>
<protein>
    <submittedName>
        <fullName evidence="5">Uncharacterized protein</fullName>
    </submittedName>
</protein>
<organism evidence="5 6">
    <name type="scientific">Triparma columacea</name>
    <dbReference type="NCBI Taxonomy" id="722753"/>
    <lineage>
        <taxon>Eukaryota</taxon>
        <taxon>Sar</taxon>
        <taxon>Stramenopiles</taxon>
        <taxon>Ochrophyta</taxon>
        <taxon>Bolidophyceae</taxon>
        <taxon>Parmales</taxon>
        <taxon>Triparmaceae</taxon>
        <taxon>Triparma</taxon>
    </lineage>
</organism>
<dbReference type="Proteomes" id="UP001165065">
    <property type="component" value="Unassembled WGS sequence"/>
</dbReference>
<dbReference type="PANTHER" id="PTHR33209:SF1">
    <property type="entry name" value="PEPTIDASE S49 DOMAIN-CONTAINING PROTEIN"/>
    <property type="match status" value="1"/>
</dbReference>
<dbReference type="GO" id="GO:0008236">
    <property type="term" value="F:serine-type peptidase activity"/>
    <property type="evidence" value="ECO:0007669"/>
    <property type="project" value="UniProtKB-KW"/>
</dbReference>
<keyword evidence="4" id="KW-0720">Serine protease</keyword>
<comment type="caution">
    <text evidence="5">The sequence shown here is derived from an EMBL/GenBank/DDBJ whole genome shotgun (WGS) entry which is preliminary data.</text>
</comment>
<name>A0A9W7GBT4_9STRA</name>
<dbReference type="AlphaFoldDB" id="A0A9W7GBT4"/>
<dbReference type="PANTHER" id="PTHR33209">
    <property type="entry name" value="PROTEASE 4"/>
    <property type="match status" value="1"/>
</dbReference>
<evidence type="ECO:0000256" key="2">
    <source>
        <dbReference type="ARBA" id="ARBA00022670"/>
    </source>
</evidence>
<evidence type="ECO:0000313" key="6">
    <source>
        <dbReference type="Proteomes" id="UP001165065"/>
    </source>
</evidence>
<evidence type="ECO:0000256" key="1">
    <source>
        <dbReference type="ARBA" id="ARBA00008683"/>
    </source>
</evidence>
<dbReference type="InterPro" id="IPR029045">
    <property type="entry name" value="ClpP/crotonase-like_dom_sf"/>
</dbReference>
<reference evidence="6" key="1">
    <citation type="journal article" date="2023" name="Commun. Biol.">
        <title>Genome analysis of Parmales, the sister group of diatoms, reveals the evolutionary specialization of diatoms from phago-mixotrophs to photoautotrophs.</title>
        <authorList>
            <person name="Ban H."/>
            <person name="Sato S."/>
            <person name="Yoshikawa S."/>
            <person name="Yamada K."/>
            <person name="Nakamura Y."/>
            <person name="Ichinomiya M."/>
            <person name="Sato N."/>
            <person name="Blanc-Mathieu R."/>
            <person name="Endo H."/>
            <person name="Kuwata A."/>
            <person name="Ogata H."/>
        </authorList>
    </citation>
    <scope>NUCLEOTIDE SEQUENCE [LARGE SCALE GENOMIC DNA]</scope>
</reference>
<keyword evidence="6" id="KW-1185">Reference proteome</keyword>
<keyword evidence="2" id="KW-0645">Protease</keyword>
<dbReference type="Gene3D" id="3.90.226.10">
    <property type="entry name" value="2-enoyl-CoA Hydratase, Chain A, domain 1"/>
    <property type="match status" value="1"/>
</dbReference>
<keyword evidence="3" id="KW-0378">Hydrolase</keyword>